<feature type="domain" description="USP" evidence="3">
    <location>
        <begin position="55"/>
        <end position="423"/>
    </location>
</feature>
<dbReference type="AlphaFoldDB" id="A0A1E7FCK2"/>
<dbReference type="PANTHER" id="PTHR21646:SF46">
    <property type="entry name" value="UBIQUITIN CARBOXYL-TERMINAL HYDROLASE"/>
    <property type="match status" value="1"/>
</dbReference>
<keyword evidence="1" id="KW-0378">Hydrolase</keyword>
<dbReference type="InterPro" id="IPR028889">
    <property type="entry name" value="USP"/>
</dbReference>
<dbReference type="InterPro" id="IPR050185">
    <property type="entry name" value="Ub_carboxyl-term_hydrolase"/>
</dbReference>
<dbReference type="Gene3D" id="3.90.70.10">
    <property type="entry name" value="Cysteine proteinases"/>
    <property type="match status" value="1"/>
</dbReference>
<dbReference type="PROSITE" id="PS00972">
    <property type="entry name" value="USP_1"/>
    <property type="match status" value="1"/>
</dbReference>
<dbReference type="InterPro" id="IPR018200">
    <property type="entry name" value="USP_CS"/>
</dbReference>
<organism evidence="4 5">
    <name type="scientific">Fragilariopsis cylindrus CCMP1102</name>
    <dbReference type="NCBI Taxonomy" id="635003"/>
    <lineage>
        <taxon>Eukaryota</taxon>
        <taxon>Sar</taxon>
        <taxon>Stramenopiles</taxon>
        <taxon>Ochrophyta</taxon>
        <taxon>Bacillariophyta</taxon>
        <taxon>Bacillariophyceae</taxon>
        <taxon>Bacillariophycidae</taxon>
        <taxon>Bacillariales</taxon>
        <taxon>Bacillariaceae</taxon>
        <taxon>Fragilariopsis</taxon>
    </lineage>
</organism>
<dbReference type="Pfam" id="PF00443">
    <property type="entry name" value="UCH"/>
    <property type="match status" value="1"/>
</dbReference>
<dbReference type="EC" id="3.4.19.12" evidence="1"/>
<comment type="catalytic activity">
    <reaction evidence="1">
        <text>Thiol-dependent hydrolysis of ester, thioester, amide, peptide and isopeptide bonds formed by the C-terminal Gly of ubiquitin (a 76-residue protein attached to proteins as an intracellular targeting signal).</text>
        <dbReference type="EC" id="3.4.19.12"/>
    </reaction>
</comment>
<evidence type="ECO:0000259" key="3">
    <source>
        <dbReference type="PROSITE" id="PS50235"/>
    </source>
</evidence>
<keyword evidence="1" id="KW-0833">Ubl conjugation pathway</keyword>
<name>A0A1E7FCK2_9STRA</name>
<dbReference type="GO" id="GO:0016579">
    <property type="term" value="P:protein deubiquitination"/>
    <property type="evidence" value="ECO:0007669"/>
    <property type="project" value="InterPro"/>
</dbReference>
<dbReference type="PANTHER" id="PTHR21646">
    <property type="entry name" value="UBIQUITIN CARBOXYL-TERMINAL HYDROLASE"/>
    <property type="match status" value="1"/>
</dbReference>
<dbReference type="GO" id="GO:0006508">
    <property type="term" value="P:proteolysis"/>
    <property type="evidence" value="ECO:0007669"/>
    <property type="project" value="UniProtKB-KW"/>
</dbReference>
<dbReference type="SUPFAM" id="SSF54001">
    <property type="entry name" value="Cysteine proteinases"/>
    <property type="match status" value="1"/>
</dbReference>
<dbReference type="OrthoDB" id="292964at2759"/>
<dbReference type="CDD" id="cd02674">
    <property type="entry name" value="Peptidase_C19R"/>
    <property type="match status" value="1"/>
</dbReference>
<dbReference type="KEGG" id="fcy:FRACYDRAFT_209274"/>
<sequence>MGKGDSAPTSPTKPAQAVQTAANEAKNKVQAQVKKAVQDTTENTKVCTIPGFGACGLVNLGNTCYINSALQCISYFPLLRSYLLSGEYKTTGDLNKDNPLGTEGWLLEEFVELLRFMWSSKAGEKSPTRLRQVIAKLKPDVFAGADQQDAQELLSYVLDALMEDSNRVRKKPYVEGLEDDWVKNNGLYRVGEEAWRRERRRSRSIVTDVITGQTLSTTTCPVCNYSSQKFDPFNLLSVPLPTKTQSASGSAGMPLGKCLTEFCKIQKLENDEGDTHWRCPRCKDFRPGAKQNLVLWRLPDILTIHMKRFRSSQKWREKITTKVNFPLTGLDMKEWCHKESPVVHQTESGESYVYDLIGVLNHYGGMTGGHYVATCKATPSAMAKAQRESAEPLWLQFDDEVVEPIAPKSVISESAYVLFYRRRRLTPANVARYSSLE</sequence>
<evidence type="ECO:0000256" key="2">
    <source>
        <dbReference type="SAM" id="MobiDB-lite"/>
    </source>
</evidence>
<proteinExistence type="inferred from homology"/>
<reference evidence="4 5" key="1">
    <citation type="submission" date="2016-09" db="EMBL/GenBank/DDBJ databases">
        <title>Extensive genetic diversity and differential bi-allelic expression allows diatom success in the polar Southern Ocean.</title>
        <authorList>
            <consortium name="DOE Joint Genome Institute"/>
            <person name="Mock T."/>
            <person name="Otillar R.P."/>
            <person name="Strauss J."/>
            <person name="Dupont C."/>
            <person name="Frickenhaus S."/>
            <person name="Maumus F."/>
            <person name="Mcmullan M."/>
            <person name="Sanges R."/>
            <person name="Schmutz J."/>
            <person name="Toseland A."/>
            <person name="Valas R."/>
            <person name="Veluchamy A."/>
            <person name="Ward B.J."/>
            <person name="Allen A."/>
            <person name="Barry K."/>
            <person name="Falciatore A."/>
            <person name="Ferrante M."/>
            <person name="Fortunato A.E."/>
            <person name="Gloeckner G."/>
            <person name="Gruber A."/>
            <person name="Hipkin R."/>
            <person name="Janech M."/>
            <person name="Kroth P."/>
            <person name="Leese F."/>
            <person name="Lindquist E."/>
            <person name="Lyon B.R."/>
            <person name="Martin J."/>
            <person name="Mayer C."/>
            <person name="Parker M."/>
            <person name="Quesneville H."/>
            <person name="Raymond J."/>
            <person name="Uhlig C."/>
            <person name="Valentin K.U."/>
            <person name="Worden A.Z."/>
            <person name="Armbrust E.V."/>
            <person name="Bowler C."/>
            <person name="Green B."/>
            <person name="Moulton V."/>
            <person name="Van Oosterhout C."/>
            <person name="Grigoriev I."/>
        </authorList>
    </citation>
    <scope>NUCLEOTIDE SEQUENCE [LARGE SCALE GENOMIC DNA]</scope>
    <source>
        <strain evidence="4 5">CCMP1102</strain>
    </source>
</reference>
<evidence type="ECO:0000313" key="5">
    <source>
        <dbReference type="Proteomes" id="UP000095751"/>
    </source>
</evidence>
<dbReference type="InParanoid" id="A0A1E7FCK2"/>
<protein>
    <recommendedName>
        <fullName evidence="1">Ubiquitin carboxyl-terminal hydrolase</fullName>
        <ecNumber evidence="1">3.4.19.12</ecNumber>
    </recommendedName>
</protein>
<keyword evidence="5" id="KW-1185">Reference proteome</keyword>
<keyword evidence="1" id="KW-0788">Thiol protease</keyword>
<accession>A0A1E7FCK2</accession>
<dbReference type="PROSITE" id="PS50235">
    <property type="entry name" value="USP_3"/>
    <property type="match status" value="1"/>
</dbReference>
<dbReference type="EMBL" id="KV784359">
    <property type="protein sequence ID" value="OEU15864.1"/>
    <property type="molecule type" value="Genomic_DNA"/>
</dbReference>
<comment type="similarity">
    <text evidence="1">Belongs to the peptidase C19 family.</text>
</comment>
<evidence type="ECO:0000256" key="1">
    <source>
        <dbReference type="RuleBase" id="RU366025"/>
    </source>
</evidence>
<dbReference type="InterPro" id="IPR038765">
    <property type="entry name" value="Papain-like_cys_pep_sf"/>
</dbReference>
<dbReference type="GO" id="GO:0004843">
    <property type="term" value="F:cysteine-type deubiquitinase activity"/>
    <property type="evidence" value="ECO:0007669"/>
    <property type="project" value="UniProtKB-UniRule"/>
</dbReference>
<keyword evidence="1" id="KW-0645">Protease</keyword>
<evidence type="ECO:0000313" key="4">
    <source>
        <dbReference type="EMBL" id="OEU15864.1"/>
    </source>
</evidence>
<dbReference type="PROSITE" id="PS00973">
    <property type="entry name" value="USP_2"/>
    <property type="match status" value="1"/>
</dbReference>
<feature type="compositionally biased region" description="Polar residues" evidence="2">
    <location>
        <begin position="7"/>
        <end position="22"/>
    </location>
</feature>
<feature type="region of interest" description="Disordered" evidence="2">
    <location>
        <begin position="1"/>
        <end position="22"/>
    </location>
</feature>
<dbReference type="InterPro" id="IPR001394">
    <property type="entry name" value="Peptidase_C19_UCH"/>
</dbReference>
<dbReference type="Proteomes" id="UP000095751">
    <property type="component" value="Unassembled WGS sequence"/>
</dbReference>
<gene>
    <name evidence="4" type="ORF">FRACYDRAFT_209274</name>
</gene>